<protein>
    <submittedName>
        <fullName evidence="2">Uncharacterized protein</fullName>
    </submittedName>
</protein>
<feature type="chain" id="PRO_5021999579" evidence="1">
    <location>
        <begin position="27"/>
        <end position="196"/>
    </location>
</feature>
<dbReference type="Proteomes" id="UP000316981">
    <property type="component" value="Unassembled WGS sequence"/>
</dbReference>
<sequence length="196" mass="22136">MIKTSQIYPSLMVTTLLVLNSTACLAKNLTLLLDQNNEQSSIQITGTEFIEKNSIKTIANKRYQYFSVKKADGMIYEAYIVPCAPDYLANLDKNEAKTLQQCTDQVINAVDGLMHQTKDSLLHFSGTQYVYDGYEDSSQYHYYSFFNVKNYSRSNDGKRPLLGVIYRCKVKASAKALKPFIEQAKNSCANTMIEAS</sequence>
<gene>
    <name evidence="2" type="ORF">FPV60_10300</name>
</gene>
<keyword evidence="1" id="KW-0732">Signal</keyword>
<evidence type="ECO:0000256" key="1">
    <source>
        <dbReference type="SAM" id="SignalP"/>
    </source>
</evidence>
<comment type="caution">
    <text evidence="2">The sequence shown here is derived from an EMBL/GenBank/DDBJ whole genome shotgun (WGS) entry which is preliminary data.</text>
</comment>
<name>A0A558F7Q8_9GAMM</name>
<accession>A0A558F7Q8</accession>
<evidence type="ECO:0000313" key="3">
    <source>
        <dbReference type="Proteomes" id="UP000316981"/>
    </source>
</evidence>
<dbReference type="AlphaFoldDB" id="A0A558F7Q8"/>
<reference evidence="2 3" key="1">
    <citation type="submission" date="2019-07" db="EMBL/GenBank/DDBJ databases">
        <title>Draft Genome Sequence of the first blaOXA-58-Harboring Acinetobacter colistiniresistens clinical isolate from Brazil.</title>
        <authorList>
            <person name="Favaro L.S."/>
            <person name="Paula-Petroli S.B."/>
            <person name="Moura C.F."/>
            <person name="Tognim M.C.B."/>
            <person name="Venancio E.J."/>
            <person name="Yamada-Ogatta S.F."/>
            <person name="Carrara-Marroni F.E."/>
        </authorList>
    </citation>
    <scope>NUCLEOTIDE SEQUENCE [LARGE SCALE GENOMIC DNA]</scope>
    <source>
        <strain evidence="2 3">DL</strain>
    </source>
</reference>
<dbReference type="RefSeq" id="WP_144583378.1">
    <property type="nucleotide sequence ID" value="NZ_BKKW01000097.1"/>
</dbReference>
<proteinExistence type="predicted"/>
<dbReference type="EMBL" id="VMTP01000057">
    <property type="protein sequence ID" value="TVT81637.1"/>
    <property type="molecule type" value="Genomic_DNA"/>
</dbReference>
<evidence type="ECO:0000313" key="2">
    <source>
        <dbReference type="EMBL" id="TVT81637.1"/>
    </source>
</evidence>
<feature type="signal peptide" evidence="1">
    <location>
        <begin position="1"/>
        <end position="26"/>
    </location>
</feature>
<organism evidence="2 3">
    <name type="scientific">Acinetobacter colistiniresistens</name>
    <dbReference type="NCBI Taxonomy" id="280145"/>
    <lineage>
        <taxon>Bacteria</taxon>
        <taxon>Pseudomonadati</taxon>
        <taxon>Pseudomonadota</taxon>
        <taxon>Gammaproteobacteria</taxon>
        <taxon>Moraxellales</taxon>
        <taxon>Moraxellaceae</taxon>
        <taxon>Acinetobacter</taxon>
    </lineage>
</organism>